<proteinExistence type="inferred from homology"/>
<evidence type="ECO:0000313" key="9">
    <source>
        <dbReference type="EMBL" id="OAK67544.1"/>
    </source>
</evidence>
<evidence type="ECO:0000256" key="8">
    <source>
        <dbReference type="HAMAP-Rule" id="MF_01521"/>
    </source>
</evidence>
<keyword evidence="3 8" id="KW-0812">Transmembrane</keyword>
<dbReference type="GO" id="GO:0005886">
    <property type="term" value="C:plasma membrane"/>
    <property type="evidence" value="ECO:0007669"/>
    <property type="project" value="UniProtKB-SubCell"/>
</dbReference>
<keyword evidence="6 8" id="KW-0472">Membrane</keyword>
<dbReference type="STRING" id="217031.ABB05_20700"/>
<organism evidence="9 10">
    <name type="scientific">Lederbergia galactosidilytica</name>
    <dbReference type="NCBI Taxonomy" id="217031"/>
    <lineage>
        <taxon>Bacteria</taxon>
        <taxon>Bacillati</taxon>
        <taxon>Bacillota</taxon>
        <taxon>Bacilli</taxon>
        <taxon>Bacillales</taxon>
        <taxon>Bacillaceae</taxon>
        <taxon>Lederbergia</taxon>
    </lineage>
</organism>
<comment type="subcellular location">
    <subcellularLocation>
        <location evidence="8">Cell membrane</location>
        <topology evidence="8">Multi-pass membrane protein</topology>
    </subcellularLocation>
</comment>
<evidence type="ECO:0000256" key="2">
    <source>
        <dbReference type="ARBA" id="ARBA00022475"/>
    </source>
</evidence>
<feature type="transmembrane region" description="Helical" evidence="8">
    <location>
        <begin position="110"/>
        <end position="133"/>
    </location>
</feature>
<evidence type="ECO:0000256" key="7">
    <source>
        <dbReference type="ARBA" id="ARBA00023211"/>
    </source>
</evidence>
<keyword evidence="2 8" id="KW-1003">Cell membrane</keyword>
<feature type="transmembrane region" description="Helical" evidence="8">
    <location>
        <begin position="139"/>
        <end position="159"/>
    </location>
</feature>
<dbReference type="GO" id="GO:0005384">
    <property type="term" value="F:manganese ion transmembrane transporter activity"/>
    <property type="evidence" value="ECO:0007669"/>
    <property type="project" value="UniProtKB-UniRule"/>
</dbReference>
<keyword evidence="5 8" id="KW-0406">Ion transport</keyword>
<feature type="transmembrane region" description="Helical" evidence="8">
    <location>
        <begin position="166"/>
        <end position="187"/>
    </location>
</feature>
<gene>
    <name evidence="8" type="primary">mntP</name>
    <name evidence="9" type="ORF">ABB05_20700</name>
</gene>
<comment type="caution">
    <text evidence="9">The sequence shown here is derived from an EMBL/GenBank/DDBJ whole genome shotgun (WGS) entry which is preliminary data.</text>
</comment>
<keyword evidence="10" id="KW-1185">Reference proteome</keyword>
<dbReference type="HAMAP" id="MF_01521">
    <property type="entry name" value="MntP_pump"/>
    <property type="match status" value="1"/>
</dbReference>
<dbReference type="PANTHER" id="PTHR35529">
    <property type="entry name" value="MANGANESE EFFLUX PUMP MNTP-RELATED"/>
    <property type="match status" value="1"/>
</dbReference>
<feature type="transmembrane region" description="Helical" evidence="8">
    <location>
        <begin position="14"/>
        <end position="38"/>
    </location>
</feature>
<dbReference type="InterPro" id="IPR003810">
    <property type="entry name" value="Mntp/YtaF"/>
</dbReference>
<evidence type="ECO:0000256" key="1">
    <source>
        <dbReference type="ARBA" id="ARBA00022448"/>
    </source>
</evidence>
<comment type="similarity">
    <text evidence="8">Belongs to the MntP (TC 9.B.29) family.</text>
</comment>
<keyword evidence="7 8" id="KW-0464">Manganese</keyword>
<feature type="transmembrane region" description="Helical" evidence="8">
    <location>
        <begin position="45"/>
        <end position="71"/>
    </location>
</feature>
<reference evidence="9 10" key="1">
    <citation type="submission" date="2015-05" db="EMBL/GenBank/DDBJ databases">
        <title>Comparison of genome.</title>
        <authorList>
            <person name="Zheng Z."/>
            <person name="Sun M."/>
        </authorList>
    </citation>
    <scope>NUCLEOTIDE SEQUENCE [LARGE SCALE GENOMIC DNA]</scope>
    <source>
        <strain evidence="9 10">G25-74</strain>
    </source>
</reference>
<keyword evidence="1 8" id="KW-0813">Transport</keyword>
<feature type="transmembrane region" description="Helical" evidence="8">
    <location>
        <begin position="77"/>
        <end position="98"/>
    </location>
</feature>
<sequence>MSEGKGEIRVLAEIVTIVIMAFAVSMDAFSISLGMGVYKIRLRQIFYIGIVVGIFHLLMPLIGIFAGHLLSGTFGEITIYIGGLLLIILGLQMVLTIFRSDDSSVIPVGWGVFLFSFLVSIDSFSAGLSLGIFGAKAALAVICFSTMSIGLTWSGLLIGRKMQNMLGMYGELLGGIILIAYGIKLLVPFPW</sequence>
<evidence type="ECO:0000313" key="10">
    <source>
        <dbReference type="Proteomes" id="UP000077881"/>
    </source>
</evidence>
<dbReference type="Pfam" id="PF02659">
    <property type="entry name" value="Mntp"/>
    <property type="match status" value="1"/>
</dbReference>
<dbReference type="AlphaFoldDB" id="A0A177ZIE8"/>
<protein>
    <recommendedName>
        <fullName evidence="8">Putative manganese efflux pump MntP</fullName>
    </recommendedName>
</protein>
<comment type="function">
    <text evidence="8">Probably functions as a manganese efflux pump.</text>
</comment>
<dbReference type="PATRIC" id="fig|217031.6.peg.4499"/>
<evidence type="ECO:0000256" key="5">
    <source>
        <dbReference type="ARBA" id="ARBA00023065"/>
    </source>
</evidence>
<evidence type="ECO:0000256" key="4">
    <source>
        <dbReference type="ARBA" id="ARBA00022989"/>
    </source>
</evidence>
<dbReference type="PANTHER" id="PTHR35529:SF1">
    <property type="entry name" value="MANGANESE EFFLUX PUMP MNTP-RELATED"/>
    <property type="match status" value="1"/>
</dbReference>
<name>A0A177ZIE8_9BACI</name>
<accession>A0A177ZIE8</accession>
<keyword evidence="4 8" id="KW-1133">Transmembrane helix</keyword>
<evidence type="ECO:0000256" key="3">
    <source>
        <dbReference type="ARBA" id="ARBA00022692"/>
    </source>
</evidence>
<dbReference type="EMBL" id="LDJR01000060">
    <property type="protein sequence ID" value="OAK67544.1"/>
    <property type="molecule type" value="Genomic_DNA"/>
</dbReference>
<dbReference type="InterPro" id="IPR022929">
    <property type="entry name" value="Put_MntP"/>
</dbReference>
<evidence type="ECO:0000256" key="6">
    <source>
        <dbReference type="ARBA" id="ARBA00023136"/>
    </source>
</evidence>
<dbReference type="Proteomes" id="UP000077881">
    <property type="component" value="Unassembled WGS sequence"/>
</dbReference>